<evidence type="ECO:0000313" key="6">
    <source>
        <dbReference type="Proteomes" id="UP000469385"/>
    </source>
</evidence>
<reference evidence="5 6" key="1">
    <citation type="submission" date="2019-12" db="EMBL/GenBank/DDBJ databases">
        <authorList>
            <person name="Huq M.A."/>
        </authorList>
    </citation>
    <scope>NUCLEOTIDE SEQUENCE [LARGE SCALE GENOMIC DNA]</scope>
    <source>
        <strain evidence="5 6">MAH-25</strain>
    </source>
</reference>
<name>A0A6N8J343_9BURK</name>
<dbReference type="PANTHER" id="PTHR34142">
    <property type="entry name" value="ENDO-BETA-1,4-GLUCANASE A"/>
    <property type="match status" value="1"/>
</dbReference>
<dbReference type="InterPro" id="IPR017853">
    <property type="entry name" value="GH"/>
</dbReference>
<proteinExistence type="predicted"/>
<gene>
    <name evidence="5" type="ORF">GON04_24485</name>
</gene>
<dbReference type="SUPFAM" id="SSF51445">
    <property type="entry name" value="(Trans)glycosidases"/>
    <property type="match status" value="1"/>
</dbReference>
<feature type="compositionally biased region" description="Low complexity" evidence="3">
    <location>
        <begin position="36"/>
        <end position="56"/>
    </location>
</feature>
<dbReference type="PROSITE" id="PS51257">
    <property type="entry name" value="PROKAR_LIPOPROTEIN"/>
    <property type="match status" value="1"/>
</dbReference>
<feature type="domain" description="Glycoside hydrolase family 5" evidence="4">
    <location>
        <begin position="109"/>
        <end position="408"/>
    </location>
</feature>
<evidence type="ECO:0000256" key="2">
    <source>
        <dbReference type="ARBA" id="ARBA00023295"/>
    </source>
</evidence>
<keyword evidence="1 5" id="KW-0378">Hydrolase</keyword>
<sequence length="821" mass="84991">MRRRDFNQGAAIAALLGLGGCGGGGGGAGGGGGTAGPASAGAPAAAPAAGPGPATAAATDDLPAVAASALIGTNLAGMETAFGVRAGPNTRPNQDFTVPRAAEVRWLARDGFGKNRLPFMWELLQPMLVDTVANAQARVLIGEPGAFHEGYARCIDGVLDAHAAAGTRCILDCHNYCRYIDFRFQADGSVPGLTAAADAEARAFTTDPSRVFTRVFATAPGATLQPAAFADFWRRAAQRWATHPGFGGYGLMNEPHDLPRPGQVVESQDFEDDKTIWPVFARAGIAAIRAVDPVGTIYLSGNFWGGAMNIGPEHNPEWPLPGSNIVYEVHSYLDAWNNGAGFDWDLELQKDFVAGFGPGRMTPDTGRARMQIATDWAAAHGTRVALTETGMPVDDARWQEAFSRLMAHSAQAGWETQSWMGGSHWPARNHAITHVPGWHQDRTVPPLVAGVMLGAQGLDRAALFDDVAGAGAPGVPVAVTVYARGNLAAPLVLQVSLEGGGTLDRSTLAIPAGANGQDSIRYTPAGDGVATLRYSAAPDRQVPPPRRIATFADPVAAAATQPAEAALALLARYAACKWDLADGYTDFLLGHPARDGEPVRALADSGRGSSVGNVMEMLNWMNQDGPGMGPLRPPVLRADGRPHADLTADGAVGFWCHKPIPGGSFPNPRNRVPYGLGDPHFALAVVRLPTAAAAGTVFQATAAGQRWHSALAVSGGRAQARWTDVNGQSVVLDGPALASGAPAVLTLVAAPGRQQLRVNGVAAAAAGAGLAGGPYGDLLIGWGDPLAGGGSAFRGHVYAVVTGRGEPAAAELAVLERFLLG</sequence>
<evidence type="ECO:0000256" key="3">
    <source>
        <dbReference type="SAM" id="MobiDB-lite"/>
    </source>
</evidence>
<keyword evidence="6" id="KW-1185">Reference proteome</keyword>
<keyword evidence="2" id="KW-0326">Glycosidase</keyword>
<evidence type="ECO:0000256" key="1">
    <source>
        <dbReference type="ARBA" id="ARBA00022801"/>
    </source>
</evidence>
<dbReference type="Proteomes" id="UP000469385">
    <property type="component" value="Unassembled WGS sequence"/>
</dbReference>
<evidence type="ECO:0000313" key="5">
    <source>
        <dbReference type="EMBL" id="MVQ32636.1"/>
    </source>
</evidence>
<accession>A0A6N8J343</accession>
<dbReference type="GO" id="GO:0004553">
    <property type="term" value="F:hydrolase activity, hydrolyzing O-glycosyl compounds"/>
    <property type="evidence" value="ECO:0007669"/>
    <property type="project" value="InterPro"/>
</dbReference>
<dbReference type="InterPro" id="IPR001547">
    <property type="entry name" value="Glyco_hydro_5"/>
</dbReference>
<dbReference type="RefSeq" id="WP_157400569.1">
    <property type="nucleotide sequence ID" value="NZ_WSEL01000009.1"/>
</dbReference>
<dbReference type="GO" id="GO:0009251">
    <property type="term" value="P:glucan catabolic process"/>
    <property type="evidence" value="ECO:0007669"/>
    <property type="project" value="TreeGrafter"/>
</dbReference>
<dbReference type="Pfam" id="PF00150">
    <property type="entry name" value="Cellulase"/>
    <property type="match status" value="1"/>
</dbReference>
<organism evidence="5 6">
    <name type="scientific">Ramlibacter pinisoli</name>
    <dbReference type="NCBI Taxonomy" id="2682844"/>
    <lineage>
        <taxon>Bacteria</taxon>
        <taxon>Pseudomonadati</taxon>
        <taxon>Pseudomonadota</taxon>
        <taxon>Betaproteobacteria</taxon>
        <taxon>Burkholderiales</taxon>
        <taxon>Comamonadaceae</taxon>
        <taxon>Ramlibacter</taxon>
    </lineage>
</organism>
<dbReference type="EMBL" id="WSEL01000009">
    <property type="protein sequence ID" value="MVQ32636.1"/>
    <property type="molecule type" value="Genomic_DNA"/>
</dbReference>
<dbReference type="PANTHER" id="PTHR34142:SF1">
    <property type="entry name" value="GLYCOSIDE HYDROLASE FAMILY 5 DOMAIN-CONTAINING PROTEIN"/>
    <property type="match status" value="1"/>
</dbReference>
<evidence type="ECO:0000259" key="4">
    <source>
        <dbReference type="Pfam" id="PF00150"/>
    </source>
</evidence>
<feature type="region of interest" description="Disordered" evidence="3">
    <location>
        <begin position="27"/>
        <end position="56"/>
    </location>
</feature>
<protein>
    <submittedName>
        <fullName evidence="5">Cellulase family glycosylhydrolase</fullName>
    </submittedName>
</protein>
<dbReference type="AlphaFoldDB" id="A0A6N8J343"/>
<comment type="caution">
    <text evidence="5">The sequence shown here is derived from an EMBL/GenBank/DDBJ whole genome shotgun (WGS) entry which is preliminary data.</text>
</comment>
<dbReference type="Gene3D" id="3.20.20.80">
    <property type="entry name" value="Glycosidases"/>
    <property type="match status" value="1"/>
</dbReference>